<dbReference type="InterPro" id="IPR006114">
    <property type="entry name" value="6PGDH_C"/>
</dbReference>
<dbReference type="InterPro" id="IPR004849">
    <property type="entry name" value="6DGDH_YqeC"/>
</dbReference>
<dbReference type="InterPro" id="IPR006183">
    <property type="entry name" value="Pgluconate_DH"/>
</dbReference>
<dbReference type="InterPro" id="IPR036291">
    <property type="entry name" value="NAD(P)-bd_dom_sf"/>
</dbReference>
<dbReference type="KEGG" id="daf:Desaf_0088"/>
<evidence type="ECO:0000313" key="6">
    <source>
        <dbReference type="EMBL" id="EGJ48450.1"/>
    </source>
</evidence>
<evidence type="ECO:0000256" key="1">
    <source>
        <dbReference type="ARBA" id="ARBA00004959"/>
    </source>
</evidence>
<keyword evidence="7" id="KW-1185">Reference proteome</keyword>
<gene>
    <name evidence="6" type="ORF">Desaf_0088</name>
</gene>
<dbReference type="PRINTS" id="PR00076">
    <property type="entry name" value="6PGDHDRGNASE"/>
</dbReference>
<dbReference type="InterPro" id="IPR008927">
    <property type="entry name" value="6-PGluconate_DH-like_C_sf"/>
</dbReference>
<dbReference type="PANTHER" id="PTHR11811">
    <property type="entry name" value="6-PHOSPHOGLUCONATE DEHYDROGENASE"/>
    <property type="match status" value="1"/>
</dbReference>
<dbReference type="NCBIfam" id="NF007161">
    <property type="entry name" value="PRK09599.1"/>
    <property type="match status" value="1"/>
</dbReference>
<comment type="similarity">
    <text evidence="2">Belongs to the 6-phosphogluconate dehydrogenase family.</text>
</comment>
<feature type="domain" description="6-phosphogluconate dehydrogenase C-terminal" evidence="5">
    <location>
        <begin position="168"/>
        <end position="297"/>
    </location>
</feature>
<dbReference type="Gene3D" id="3.40.50.720">
    <property type="entry name" value="NAD(P)-binding Rossmann-like Domain"/>
    <property type="match status" value="1"/>
</dbReference>
<evidence type="ECO:0000313" key="7">
    <source>
        <dbReference type="Proteomes" id="UP000007844"/>
    </source>
</evidence>
<dbReference type="GO" id="GO:0006098">
    <property type="term" value="P:pentose-phosphate shunt"/>
    <property type="evidence" value="ECO:0007669"/>
    <property type="project" value="UniProtKB-UniPathway"/>
</dbReference>
<dbReference type="GO" id="GO:0004616">
    <property type="term" value="F:phosphogluconate dehydrogenase (decarboxylating) activity"/>
    <property type="evidence" value="ECO:0007669"/>
    <property type="project" value="InterPro"/>
</dbReference>
<dbReference type="SUPFAM" id="SSF48179">
    <property type="entry name" value="6-phosphogluconate dehydrogenase C-terminal domain-like"/>
    <property type="match status" value="1"/>
</dbReference>
<dbReference type="Pfam" id="PF03446">
    <property type="entry name" value="NAD_binding_2"/>
    <property type="match status" value="1"/>
</dbReference>
<dbReference type="HOGENOM" id="CLU_024540_0_0_7"/>
<name>F3YTR9_DESAF</name>
<dbReference type="GO" id="GO:0019521">
    <property type="term" value="P:D-gluconate metabolic process"/>
    <property type="evidence" value="ECO:0007669"/>
    <property type="project" value="UniProtKB-KW"/>
</dbReference>
<protein>
    <submittedName>
        <fullName evidence="6">6-phosphogluconate dehydrogenase, decarboxylating</fullName>
    </submittedName>
</protein>
<dbReference type="RefSeq" id="WP_014258326.1">
    <property type="nucleotide sequence ID" value="NC_016629.1"/>
</dbReference>
<keyword evidence="3" id="KW-0560">Oxidoreductase</keyword>
<dbReference type="EMBL" id="CP003221">
    <property type="protein sequence ID" value="EGJ48450.1"/>
    <property type="molecule type" value="Genomic_DNA"/>
</dbReference>
<evidence type="ECO:0000256" key="4">
    <source>
        <dbReference type="ARBA" id="ARBA00023064"/>
    </source>
</evidence>
<dbReference type="InterPro" id="IPR002204">
    <property type="entry name" value="3-OH-isobutyrate_DH-rel_CS"/>
</dbReference>
<reference evidence="6 7" key="1">
    <citation type="journal article" date="2011" name="J. Bacteriol.">
        <title>Genome sequence of the mercury-methylating and pleomorphic Desulfovibrio africanus Strain Walvis Bay.</title>
        <authorList>
            <person name="Brown S.D."/>
            <person name="Wall J.D."/>
            <person name="Kucken A.M."/>
            <person name="Gilmour C.C."/>
            <person name="Podar M."/>
            <person name="Brandt C.C."/>
            <person name="Teshima H."/>
            <person name="Detter J.C."/>
            <person name="Han C.S."/>
            <person name="Land M.L."/>
            <person name="Lucas S."/>
            <person name="Han J."/>
            <person name="Pennacchio L."/>
            <person name="Nolan M."/>
            <person name="Pitluck S."/>
            <person name="Woyke T."/>
            <person name="Goodwin L."/>
            <person name="Palumbo A.V."/>
            <person name="Elias D.A."/>
        </authorList>
    </citation>
    <scope>NUCLEOTIDE SEQUENCE [LARGE SCALE GENOMIC DNA]</scope>
    <source>
        <strain evidence="6 7">Walvis Bay</strain>
    </source>
</reference>
<comment type="pathway">
    <text evidence="1">Carbohydrate degradation; pentose phosphate pathway.</text>
</comment>
<dbReference type="InterPro" id="IPR006115">
    <property type="entry name" value="6PGDH_NADP-bd"/>
</dbReference>
<evidence type="ECO:0000259" key="5">
    <source>
        <dbReference type="SMART" id="SM01350"/>
    </source>
</evidence>
<dbReference type="SUPFAM" id="SSF51735">
    <property type="entry name" value="NAD(P)-binding Rossmann-fold domains"/>
    <property type="match status" value="1"/>
</dbReference>
<dbReference type="GO" id="GO:0016054">
    <property type="term" value="P:organic acid catabolic process"/>
    <property type="evidence" value="ECO:0007669"/>
    <property type="project" value="UniProtKB-ARBA"/>
</dbReference>
<sequence length="302" mass="33088">MRLAMIGLGRMGWGMASRLLRTGHEVVAYNRSPEKARQLADQEGALYAESLAEVVSRLKAPRVVWLMLPSGQVVDAHVLEFLDLLAAGDILIDGGNSQFTDAPRRHDAAKARGVRYLDVGVSGGVWGLQEGFCLMIGGPRDAYEQVEPALKSLAPANGYLFCGQSGAGHFVKMVHNAIEYALMQAYAEGFSLLEHSPYSDSLEFAEVCRMWNHGSVIRSWLLELAGRAFAEDPRLDALKPWVDDSGEGRWAVHQAVEAAVPAPVITLALMERFRSRDENSFADRLLAALRNQFGGHAIKKNA</sequence>
<dbReference type="eggNOG" id="COG1023">
    <property type="taxonomic scope" value="Bacteria"/>
</dbReference>
<dbReference type="PROSITE" id="PS00895">
    <property type="entry name" value="3_HYDROXYISOBUT_DH"/>
    <property type="match status" value="1"/>
</dbReference>
<evidence type="ECO:0000256" key="2">
    <source>
        <dbReference type="ARBA" id="ARBA00008419"/>
    </source>
</evidence>
<dbReference type="SMART" id="SM01350">
    <property type="entry name" value="6PGD"/>
    <property type="match status" value="1"/>
</dbReference>
<accession>F3YTR9</accession>
<dbReference type="Gene3D" id="1.10.1040.10">
    <property type="entry name" value="N-(1-d-carboxylethyl)-l-norvaline Dehydrogenase, domain 2"/>
    <property type="match status" value="1"/>
</dbReference>
<dbReference type="NCBIfam" id="TIGR00872">
    <property type="entry name" value="gnd_rel"/>
    <property type="match status" value="1"/>
</dbReference>
<organism evidence="6 7">
    <name type="scientific">Desulfocurvibacter africanus subsp. africanus str. Walvis Bay</name>
    <dbReference type="NCBI Taxonomy" id="690850"/>
    <lineage>
        <taxon>Bacteria</taxon>
        <taxon>Pseudomonadati</taxon>
        <taxon>Thermodesulfobacteriota</taxon>
        <taxon>Desulfovibrionia</taxon>
        <taxon>Desulfovibrionales</taxon>
        <taxon>Desulfovibrionaceae</taxon>
        <taxon>Desulfocurvibacter</taxon>
    </lineage>
</organism>
<dbReference type="Pfam" id="PF00393">
    <property type="entry name" value="6PGD"/>
    <property type="match status" value="1"/>
</dbReference>
<proteinExistence type="inferred from homology"/>
<dbReference type="UniPathway" id="UPA00115"/>
<dbReference type="STRING" id="690850.Desaf_0088"/>
<evidence type="ECO:0000256" key="3">
    <source>
        <dbReference type="ARBA" id="ARBA00023002"/>
    </source>
</evidence>
<keyword evidence="4" id="KW-0311">Gluconate utilization</keyword>
<dbReference type="Proteomes" id="UP000007844">
    <property type="component" value="Chromosome"/>
</dbReference>
<dbReference type="AlphaFoldDB" id="F3YTR9"/>
<dbReference type="InterPro" id="IPR013328">
    <property type="entry name" value="6PGD_dom2"/>
</dbReference>
<dbReference type="GO" id="GO:0050661">
    <property type="term" value="F:NADP binding"/>
    <property type="evidence" value="ECO:0007669"/>
    <property type="project" value="InterPro"/>
</dbReference>